<dbReference type="InterPro" id="IPR029064">
    <property type="entry name" value="Ribosomal_eL30-like_sf"/>
</dbReference>
<dbReference type="Pfam" id="PF00588">
    <property type="entry name" value="SpoU_methylase"/>
    <property type="match status" value="1"/>
</dbReference>
<evidence type="ECO:0000259" key="4">
    <source>
        <dbReference type="SMART" id="SM00967"/>
    </source>
</evidence>
<dbReference type="GO" id="GO:0008173">
    <property type="term" value="F:RNA methyltransferase activity"/>
    <property type="evidence" value="ECO:0007669"/>
    <property type="project" value="InterPro"/>
</dbReference>
<dbReference type="InterPro" id="IPR029028">
    <property type="entry name" value="Alpha/beta_knot_MTases"/>
</dbReference>
<dbReference type="SUPFAM" id="SSF55315">
    <property type="entry name" value="L30e-like"/>
    <property type="match status" value="1"/>
</dbReference>
<dbReference type="InterPro" id="IPR029026">
    <property type="entry name" value="tRNA_m1G_MTases_N"/>
</dbReference>
<dbReference type="GO" id="GO:0005737">
    <property type="term" value="C:cytoplasm"/>
    <property type="evidence" value="ECO:0007669"/>
    <property type="project" value="UniProtKB-ARBA"/>
</dbReference>
<dbReference type="PANTHER" id="PTHR43191:SF2">
    <property type="entry name" value="RRNA METHYLTRANSFERASE 3, MITOCHONDRIAL"/>
    <property type="match status" value="1"/>
</dbReference>
<sequence>MVEIFSAENAVIKHIKQLSRRKYRDKHKEYMIEGVRILCDALENRQRIKYAVFCDALYRAAGGENLLKQLAEQGVKVYHTTEKLYGEIAETESPQGIMAILPRIEMCLEQLPKKKNSFYVLLDRIQDPGNLGTIIRTADSAGVDAILLTKGCVDLYNPKTIRATMGSIFHLPIFMLEDSQEGISFLKNNQIKILTTSLDAVSYHYEVDYRQDVVIVVGNEANGVSSTWMDAADALVKIPIPGKAESLNVSVAASIVLYEAVRQRMR</sequence>
<organism evidence="5 6">
    <name type="scientific">Geosporobacter ferrireducens</name>
    <dbReference type="NCBI Taxonomy" id="1424294"/>
    <lineage>
        <taxon>Bacteria</taxon>
        <taxon>Bacillati</taxon>
        <taxon>Bacillota</taxon>
        <taxon>Clostridia</taxon>
        <taxon>Peptostreptococcales</taxon>
        <taxon>Thermotaleaceae</taxon>
        <taxon>Geosporobacter</taxon>
    </lineage>
</organism>
<name>A0A1D8GQB5_9FIRM</name>
<dbReference type="SUPFAM" id="SSF75217">
    <property type="entry name" value="alpha/beta knot"/>
    <property type="match status" value="1"/>
</dbReference>
<dbReference type="InterPro" id="IPR001537">
    <property type="entry name" value="SpoU_MeTrfase"/>
</dbReference>
<evidence type="ECO:0000313" key="6">
    <source>
        <dbReference type="Proteomes" id="UP000095743"/>
    </source>
</evidence>
<keyword evidence="2" id="KW-0489">Methyltransferase</keyword>
<feature type="domain" description="RNA 2-O ribose methyltransferase substrate binding" evidence="4">
    <location>
        <begin position="31"/>
        <end position="107"/>
    </location>
</feature>
<dbReference type="InterPro" id="IPR051259">
    <property type="entry name" value="rRNA_Methyltransferase"/>
</dbReference>
<dbReference type="Gene3D" id="3.30.1330.30">
    <property type="match status" value="1"/>
</dbReference>
<dbReference type="Pfam" id="PF22435">
    <property type="entry name" value="MRM3-like_sub_bind"/>
    <property type="match status" value="1"/>
</dbReference>
<dbReference type="SMART" id="SM00967">
    <property type="entry name" value="SpoU_sub_bind"/>
    <property type="match status" value="1"/>
</dbReference>
<dbReference type="GO" id="GO:0003723">
    <property type="term" value="F:RNA binding"/>
    <property type="evidence" value="ECO:0007669"/>
    <property type="project" value="InterPro"/>
</dbReference>
<keyword evidence="3" id="KW-0808">Transferase</keyword>
<dbReference type="PANTHER" id="PTHR43191">
    <property type="entry name" value="RRNA METHYLTRANSFERASE 3"/>
    <property type="match status" value="1"/>
</dbReference>
<accession>A0A1D8GQB5</accession>
<dbReference type="EMBL" id="CP017269">
    <property type="protein sequence ID" value="AOT72984.1"/>
    <property type="molecule type" value="Genomic_DNA"/>
</dbReference>
<dbReference type="AlphaFoldDB" id="A0A1D8GQB5"/>
<dbReference type="InterPro" id="IPR013123">
    <property type="entry name" value="SpoU_subst-bd"/>
</dbReference>
<dbReference type="STRING" id="1424294.Gferi_04070"/>
<evidence type="ECO:0000256" key="3">
    <source>
        <dbReference type="ARBA" id="ARBA00022679"/>
    </source>
</evidence>
<dbReference type="InterPro" id="IPR053888">
    <property type="entry name" value="MRM3-like_sub_bind"/>
</dbReference>
<proteinExistence type="inferred from homology"/>
<gene>
    <name evidence="5" type="ORF">Gferi_04070</name>
</gene>
<protein>
    <recommendedName>
        <fullName evidence="4">RNA 2-O ribose methyltransferase substrate binding domain-containing protein</fullName>
    </recommendedName>
</protein>
<dbReference type="KEGG" id="gfe:Gferi_04070"/>
<dbReference type="GO" id="GO:0032259">
    <property type="term" value="P:methylation"/>
    <property type="evidence" value="ECO:0007669"/>
    <property type="project" value="UniProtKB-KW"/>
</dbReference>
<evidence type="ECO:0000313" key="5">
    <source>
        <dbReference type="EMBL" id="AOT72984.1"/>
    </source>
</evidence>
<dbReference type="Gene3D" id="3.40.1280.10">
    <property type="match status" value="1"/>
</dbReference>
<dbReference type="CDD" id="cd18095">
    <property type="entry name" value="SpoU-like_rRNA-MTase"/>
    <property type="match status" value="1"/>
</dbReference>
<dbReference type="Proteomes" id="UP000095743">
    <property type="component" value="Chromosome"/>
</dbReference>
<comment type="similarity">
    <text evidence="1">Belongs to the class IV-like SAM-binding methyltransferase superfamily. RNA methyltransferase TrmH family.</text>
</comment>
<evidence type="ECO:0000256" key="2">
    <source>
        <dbReference type="ARBA" id="ARBA00022603"/>
    </source>
</evidence>
<reference evidence="5 6" key="1">
    <citation type="submission" date="2016-09" db="EMBL/GenBank/DDBJ databases">
        <title>Genomic analysis reveals versatility of anaerobic energy metabolism of Geosporobacter ferrireducens IRF9 of phylum Firmicutes.</title>
        <authorList>
            <person name="Kim S.-J."/>
        </authorList>
    </citation>
    <scope>NUCLEOTIDE SEQUENCE [LARGE SCALE GENOMIC DNA]</scope>
    <source>
        <strain evidence="5 6">IRF9</strain>
    </source>
</reference>
<keyword evidence="6" id="KW-1185">Reference proteome</keyword>
<evidence type="ECO:0000256" key="1">
    <source>
        <dbReference type="ARBA" id="ARBA00007228"/>
    </source>
</evidence>
<dbReference type="GO" id="GO:0006396">
    <property type="term" value="P:RNA processing"/>
    <property type="evidence" value="ECO:0007669"/>
    <property type="project" value="InterPro"/>
</dbReference>